<evidence type="ECO:0000259" key="1">
    <source>
        <dbReference type="PROSITE" id="PS51819"/>
    </source>
</evidence>
<reference evidence="2 3" key="1">
    <citation type="submission" date="2015-12" db="EMBL/GenBank/DDBJ databases">
        <title>Diversity of Burkholderia near neighbor genomes.</title>
        <authorList>
            <person name="Sahl J."/>
            <person name="Wagner D."/>
            <person name="Keim P."/>
        </authorList>
    </citation>
    <scope>NUCLEOTIDE SEQUENCE [LARGE SCALE GENOMIC DNA]</scope>
    <source>
        <strain evidence="2 3">BDU6</strain>
    </source>
</reference>
<dbReference type="InterPro" id="IPR029068">
    <property type="entry name" value="Glyas_Bleomycin-R_OHBP_Dase"/>
</dbReference>
<dbReference type="EMBL" id="CP013387">
    <property type="protein sequence ID" value="AOJ04352.1"/>
    <property type="molecule type" value="Genomic_DNA"/>
</dbReference>
<keyword evidence="3" id="KW-1185">Reference proteome</keyword>
<sequence length="154" mass="17318">MHATFRRPSFSSAVFYRDPRVALEWLERAFGFTRSLVVNDAEGRIAHAEMSFGESVVMIGAGGWSDFAVSPSLLDGKNTQCVHVQLESGIDAHCERARAAGAVILQEPADQFYGDRTYRARDPERHVWTFGQTVRRVSREEAEQRSGLTIEGWK</sequence>
<dbReference type="InterPro" id="IPR037523">
    <property type="entry name" value="VOC_core"/>
</dbReference>
<evidence type="ECO:0000313" key="2">
    <source>
        <dbReference type="EMBL" id="AOJ04352.1"/>
    </source>
</evidence>
<dbReference type="PANTHER" id="PTHR34109:SF1">
    <property type="entry name" value="VOC DOMAIN-CONTAINING PROTEIN"/>
    <property type="match status" value="1"/>
</dbReference>
<dbReference type="RefSeq" id="WP_059469691.1">
    <property type="nucleotide sequence ID" value="NZ_CP013387.1"/>
</dbReference>
<dbReference type="Gene3D" id="3.30.720.120">
    <property type="match status" value="1"/>
</dbReference>
<dbReference type="KEGG" id="buu:WS70_21120"/>
<organism evidence="2 3">
    <name type="scientific">Burkholderia mayonis</name>
    <dbReference type="NCBI Taxonomy" id="1385591"/>
    <lineage>
        <taxon>Bacteria</taxon>
        <taxon>Pseudomonadati</taxon>
        <taxon>Pseudomonadota</taxon>
        <taxon>Betaproteobacteria</taxon>
        <taxon>Burkholderiales</taxon>
        <taxon>Burkholderiaceae</taxon>
        <taxon>Burkholderia</taxon>
        <taxon>pseudomallei group</taxon>
    </lineage>
</organism>
<accession>A0A1B4FL30</accession>
<evidence type="ECO:0000313" key="3">
    <source>
        <dbReference type="Proteomes" id="UP000062519"/>
    </source>
</evidence>
<dbReference type="AlphaFoldDB" id="A0A1B4FL30"/>
<feature type="domain" description="VOC" evidence="1">
    <location>
        <begin position="7"/>
        <end position="133"/>
    </location>
</feature>
<gene>
    <name evidence="2" type="ORF">WS70_21120</name>
</gene>
<name>A0A1B4FL30_9BURK</name>
<proteinExistence type="predicted"/>
<protein>
    <submittedName>
        <fullName evidence="2">Glyoxalase</fullName>
    </submittedName>
</protein>
<dbReference type="Pfam" id="PF00903">
    <property type="entry name" value="Glyoxalase"/>
    <property type="match status" value="1"/>
</dbReference>
<dbReference type="Proteomes" id="UP000062519">
    <property type="component" value="Chromosome 2"/>
</dbReference>
<dbReference type="InterPro" id="IPR004360">
    <property type="entry name" value="Glyas_Fos-R_dOase_dom"/>
</dbReference>
<dbReference type="PROSITE" id="PS51819">
    <property type="entry name" value="VOC"/>
    <property type="match status" value="1"/>
</dbReference>
<dbReference type="Gene3D" id="3.30.720.110">
    <property type="match status" value="1"/>
</dbReference>
<dbReference type="PANTHER" id="PTHR34109">
    <property type="entry name" value="BNAUNNG04460D PROTEIN-RELATED"/>
    <property type="match status" value="1"/>
</dbReference>
<dbReference type="SUPFAM" id="SSF54593">
    <property type="entry name" value="Glyoxalase/Bleomycin resistance protein/Dihydroxybiphenyl dioxygenase"/>
    <property type="match status" value="1"/>
</dbReference>